<keyword evidence="3" id="KW-1185">Reference proteome</keyword>
<feature type="signal peptide" evidence="1">
    <location>
        <begin position="1"/>
        <end position="24"/>
    </location>
</feature>
<evidence type="ECO:0000313" key="3">
    <source>
        <dbReference type="Proteomes" id="UP000076881"/>
    </source>
</evidence>
<dbReference type="SUPFAM" id="SSF53927">
    <property type="entry name" value="Cytidine deaminase-like"/>
    <property type="match status" value="1"/>
</dbReference>
<accession>A0A168GR68</accession>
<dbReference type="Proteomes" id="UP000076881">
    <property type="component" value="Unassembled WGS sequence"/>
</dbReference>
<protein>
    <submittedName>
        <fullName evidence="2">Cytosine deaminase</fullName>
    </submittedName>
</protein>
<dbReference type="AlphaFoldDB" id="A0A168GR68"/>
<evidence type="ECO:0000313" key="2">
    <source>
        <dbReference type="EMBL" id="OAA76813.1"/>
    </source>
</evidence>
<dbReference type="InterPro" id="IPR016193">
    <property type="entry name" value="Cytidine_deaminase-like"/>
</dbReference>
<comment type="caution">
    <text evidence="2">The sequence shown here is derived from an EMBL/GenBank/DDBJ whole genome shotgun (WGS) entry which is preliminary data.</text>
</comment>
<dbReference type="GO" id="GO:0003824">
    <property type="term" value="F:catalytic activity"/>
    <property type="evidence" value="ECO:0007669"/>
    <property type="project" value="InterPro"/>
</dbReference>
<organism evidence="2 3">
    <name type="scientific">Akanthomyces lecanii RCEF 1005</name>
    <dbReference type="NCBI Taxonomy" id="1081108"/>
    <lineage>
        <taxon>Eukaryota</taxon>
        <taxon>Fungi</taxon>
        <taxon>Dikarya</taxon>
        <taxon>Ascomycota</taxon>
        <taxon>Pezizomycotina</taxon>
        <taxon>Sordariomycetes</taxon>
        <taxon>Hypocreomycetidae</taxon>
        <taxon>Hypocreales</taxon>
        <taxon>Cordycipitaceae</taxon>
        <taxon>Akanthomyces</taxon>
        <taxon>Cordyceps confragosa</taxon>
    </lineage>
</organism>
<gene>
    <name evidence="2" type="ORF">LEL_06497</name>
</gene>
<feature type="chain" id="PRO_5007897292" evidence="1">
    <location>
        <begin position="25"/>
        <end position="276"/>
    </location>
</feature>
<evidence type="ECO:0000256" key="1">
    <source>
        <dbReference type="SAM" id="SignalP"/>
    </source>
</evidence>
<keyword evidence="1" id="KW-0732">Signal</keyword>
<dbReference type="OrthoDB" id="408702at2759"/>
<dbReference type="GO" id="GO:0006139">
    <property type="term" value="P:nucleobase-containing compound metabolic process"/>
    <property type="evidence" value="ECO:0007669"/>
    <property type="project" value="UniProtKB-ARBA"/>
</dbReference>
<dbReference type="Gene3D" id="3.40.140.10">
    <property type="entry name" value="Cytidine Deaminase, domain 2"/>
    <property type="match status" value="1"/>
</dbReference>
<reference evidence="2 3" key="1">
    <citation type="journal article" date="2016" name="Genome Biol. Evol.">
        <title>Divergent and convergent evolution of fungal pathogenicity.</title>
        <authorList>
            <person name="Shang Y."/>
            <person name="Xiao G."/>
            <person name="Zheng P."/>
            <person name="Cen K."/>
            <person name="Zhan S."/>
            <person name="Wang C."/>
        </authorList>
    </citation>
    <scope>NUCLEOTIDE SEQUENCE [LARGE SCALE GENOMIC DNA]</scope>
    <source>
        <strain evidence="2 3">RCEF 1005</strain>
    </source>
</reference>
<sequence>MIPSPFALGAALVASIVTVHYAHAATDSLQTTLVKPARAINGIAPTTRSYWMRQANQALADVLGTPCPFAAFGAAIVNHTGHGLGNLICIGANTNPETGNPTLHGNPLPPFPPCLPFFFPLFFFSAREWRVTFHVQSAANKNLAGEIAAIQNCTSILTDPKGPYNLTAAESLLAFSQLSLYTNAESCPMCASAIRWAGFKEYIYGTSIDRLVGEGWAQIRISSMEVFRQSFDLASTTRLMGEVLTNETDPYFLWQYDADYRCPSGCARRNGRCKAH</sequence>
<dbReference type="STRING" id="1081108.A0A168GR68"/>
<dbReference type="EMBL" id="AZHF01000004">
    <property type="protein sequence ID" value="OAA76813.1"/>
    <property type="molecule type" value="Genomic_DNA"/>
</dbReference>
<name>A0A168GR68_CORDF</name>
<proteinExistence type="predicted"/>